<keyword evidence="2" id="KW-0716">Sensory transduction</keyword>
<dbReference type="OrthoDB" id="7726730at2759"/>
<keyword evidence="3 9" id="KW-0812">Transmembrane</keyword>
<evidence type="ECO:0000256" key="2">
    <source>
        <dbReference type="ARBA" id="ARBA00022606"/>
    </source>
</evidence>
<feature type="transmembrane region" description="Helical" evidence="9">
    <location>
        <begin position="421"/>
        <end position="446"/>
    </location>
</feature>
<reference evidence="10" key="1">
    <citation type="submission" date="2021-02" db="UniProtKB">
        <authorList>
            <consortium name="EnsemblMetazoa"/>
        </authorList>
    </citation>
    <scope>IDENTIFICATION</scope>
    <source>
        <strain evidence="10">JHB</strain>
    </source>
</reference>
<evidence type="ECO:0000313" key="11">
    <source>
        <dbReference type="Proteomes" id="UP000002320"/>
    </source>
</evidence>
<dbReference type="Pfam" id="PF02949">
    <property type="entry name" value="7tm_6"/>
    <property type="match status" value="1"/>
</dbReference>
<proteinExistence type="predicted"/>
<evidence type="ECO:0000256" key="3">
    <source>
        <dbReference type="ARBA" id="ARBA00022692"/>
    </source>
</evidence>
<keyword evidence="4" id="KW-0552">Olfaction</keyword>
<dbReference type="InParanoid" id="A0A1S4JQI2"/>
<feature type="transmembrane region" description="Helical" evidence="9">
    <location>
        <begin position="208"/>
        <end position="226"/>
    </location>
</feature>
<feature type="transmembrane region" description="Helical" evidence="9">
    <location>
        <begin position="110"/>
        <end position="132"/>
    </location>
</feature>
<dbReference type="GO" id="GO:0005549">
    <property type="term" value="F:odorant binding"/>
    <property type="evidence" value="ECO:0007669"/>
    <property type="project" value="InterPro"/>
</dbReference>
<dbReference type="VEuPathDB" id="VectorBase:CPIJ009069"/>
<evidence type="ECO:0000256" key="7">
    <source>
        <dbReference type="ARBA" id="ARBA00023170"/>
    </source>
</evidence>
<feature type="transmembrane region" description="Helical" evidence="9">
    <location>
        <begin position="342"/>
        <end position="364"/>
    </location>
</feature>
<dbReference type="EnsemblMetazoa" id="CPIJ009069-RA">
    <property type="protein sequence ID" value="CPIJ009069-PA"/>
    <property type="gene ID" value="CPIJ009069"/>
</dbReference>
<protein>
    <submittedName>
        <fullName evidence="10">Uncharacterized protein</fullName>
    </submittedName>
</protein>
<dbReference type="GO" id="GO:0016020">
    <property type="term" value="C:membrane"/>
    <property type="evidence" value="ECO:0007669"/>
    <property type="project" value="UniProtKB-SubCell"/>
</dbReference>
<dbReference type="Proteomes" id="UP000002320">
    <property type="component" value="Unassembled WGS sequence"/>
</dbReference>
<evidence type="ECO:0000256" key="4">
    <source>
        <dbReference type="ARBA" id="ARBA00022725"/>
    </source>
</evidence>
<evidence type="ECO:0000256" key="5">
    <source>
        <dbReference type="ARBA" id="ARBA00022989"/>
    </source>
</evidence>
<keyword evidence="11" id="KW-1185">Reference proteome</keyword>
<accession>A0A1S4JQI2</accession>
<keyword evidence="8" id="KW-0807">Transducer</keyword>
<evidence type="ECO:0000313" key="10">
    <source>
        <dbReference type="EnsemblMetazoa" id="CPIJ009069-PA"/>
    </source>
</evidence>
<evidence type="ECO:0000256" key="9">
    <source>
        <dbReference type="SAM" id="Phobius"/>
    </source>
</evidence>
<evidence type="ECO:0000256" key="6">
    <source>
        <dbReference type="ARBA" id="ARBA00023136"/>
    </source>
</evidence>
<dbReference type="VEuPathDB" id="VectorBase:CQUJHB004594"/>
<sequence length="466" mass="54413">MNDSYNVEREPSIDSLSRIQYEFECSCSRSTMVAKFVHWARKLLNKFLEKDVFWMLDCLLVLGGNCRRIEGVWKISFWYLYHLLAVYQYCIQVLTVVTNLSRWEDQTSTIWSMMSLLTMTLCYVKQFLLWYYRESIHKLRTFIVERQFCSGDSSYDSTVRSGFYRNAQNLVTGIFGLILLDQIMIAAPSPLRKRYFGIPSWFYSYGEATALVVELAFYPTFIIVWVSKLFCSSATVAIVLNGLRTELQILAQYYGHIMKGLQLEVCSDPSKFHRHFRKSPQTRSWFWSQLRLRTGVGVQHHVHILEYLHLLQPVFEKIFFLIYYQALIVAGAVFYVTMRDEFTVCSVAVLMCMSISVLECYWWCHLVDSFQDVNNTLSHHLTNQCSQLPHSADHHSEYVQMRTTCMIIAERAHRGVEFSCVGMFTISTAAFANLLNVCYSVLMFLINVCDKVDPVKQFQLWMGSKM</sequence>
<name>A0A1S4JQI2_CULQU</name>
<dbReference type="AlphaFoldDB" id="A0A1S4JQI2"/>
<dbReference type="GO" id="GO:0004984">
    <property type="term" value="F:olfactory receptor activity"/>
    <property type="evidence" value="ECO:0007669"/>
    <property type="project" value="InterPro"/>
</dbReference>
<keyword evidence="6 9" id="KW-0472">Membrane</keyword>
<feature type="transmembrane region" description="Helical" evidence="9">
    <location>
        <begin position="318"/>
        <end position="336"/>
    </location>
</feature>
<evidence type="ECO:0000256" key="1">
    <source>
        <dbReference type="ARBA" id="ARBA00004141"/>
    </source>
</evidence>
<dbReference type="InterPro" id="IPR004117">
    <property type="entry name" value="7tm6_olfct_rcpt"/>
</dbReference>
<organism evidence="10 11">
    <name type="scientific">Culex quinquefasciatus</name>
    <name type="common">Southern house mosquito</name>
    <name type="synonym">Culex pungens</name>
    <dbReference type="NCBI Taxonomy" id="7176"/>
    <lineage>
        <taxon>Eukaryota</taxon>
        <taxon>Metazoa</taxon>
        <taxon>Ecdysozoa</taxon>
        <taxon>Arthropoda</taxon>
        <taxon>Hexapoda</taxon>
        <taxon>Insecta</taxon>
        <taxon>Pterygota</taxon>
        <taxon>Neoptera</taxon>
        <taxon>Endopterygota</taxon>
        <taxon>Diptera</taxon>
        <taxon>Nematocera</taxon>
        <taxon>Culicoidea</taxon>
        <taxon>Culicidae</taxon>
        <taxon>Culicinae</taxon>
        <taxon>Culicini</taxon>
        <taxon>Culex</taxon>
        <taxon>Culex</taxon>
    </lineage>
</organism>
<keyword evidence="5 9" id="KW-1133">Transmembrane helix</keyword>
<feature type="transmembrane region" description="Helical" evidence="9">
    <location>
        <begin position="77"/>
        <end position="98"/>
    </location>
</feature>
<keyword evidence="7" id="KW-0675">Receptor</keyword>
<evidence type="ECO:0000256" key="8">
    <source>
        <dbReference type="ARBA" id="ARBA00023224"/>
    </source>
</evidence>
<dbReference type="GO" id="GO:0007165">
    <property type="term" value="P:signal transduction"/>
    <property type="evidence" value="ECO:0007669"/>
    <property type="project" value="UniProtKB-KW"/>
</dbReference>
<comment type="subcellular location">
    <subcellularLocation>
        <location evidence="1">Membrane</location>
        <topology evidence="1">Multi-pass membrane protein</topology>
    </subcellularLocation>
</comment>